<gene>
    <name evidence="2" type="ORF">MNEG_9051</name>
</gene>
<dbReference type="RefSeq" id="XP_013897931.1">
    <property type="nucleotide sequence ID" value="XM_014042477.1"/>
</dbReference>
<evidence type="ECO:0000313" key="3">
    <source>
        <dbReference type="Proteomes" id="UP000054498"/>
    </source>
</evidence>
<dbReference type="EMBL" id="KK102022">
    <property type="protein sequence ID" value="KIY98911.1"/>
    <property type="molecule type" value="Genomic_DNA"/>
</dbReference>
<evidence type="ECO:0000256" key="1">
    <source>
        <dbReference type="SAM" id="SignalP"/>
    </source>
</evidence>
<dbReference type="GeneID" id="25741926"/>
<accession>A0A0D2MDS9</accession>
<dbReference type="OrthoDB" id="532132at2759"/>
<dbReference type="Proteomes" id="UP000054498">
    <property type="component" value="Unassembled WGS sequence"/>
</dbReference>
<keyword evidence="1" id="KW-0732">Signal</keyword>
<protein>
    <submittedName>
        <fullName evidence="2">Uncharacterized protein</fullName>
    </submittedName>
</protein>
<name>A0A0D2MDS9_9CHLO</name>
<proteinExistence type="predicted"/>
<dbReference type="AlphaFoldDB" id="A0A0D2MDS9"/>
<feature type="chain" id="PRO_5002246892" evidence="1">
    <location>
        <begin position="23"/>
        <end position="537"/>
    </location>
</feature>
<dbReference type="KEGG" id="mng:MNEG_9051"/>
<sequence length="537" mass="55429">MPQISSLAAFAAVALFAAGAAAGDFNFFPVIPPSVVTNCTTGDCAFPTAFSSVNQTAYPDLGNQAGSGLLTIAIADYYPLEPRFYFTPGAWCDMASVNVSLDTIAASAPVTAVTRRRLGVRTVLQAAAAGPSDVNITTACHLLQVTYRIGVSGVSRNAAPLTGGLYGIHLGTDLPEGLTCIEVKAAYSTSAFATTPDYTTLGVPALAASTVFSKQVCVFKMTRQASAVLKFDMCTTDTFTVNISSASPLPVNITFNGAPVAEGANLLRPLVKVWGSKVTELDGTDASVALDGSATPEANYITRYFPLASSYAGETLSYPLSELLQEGFYNISASVSLLTAYPLLTDLVGLNMIQQTDEPGVSAGVSGLYEAATLMVHDGALVGVQKSSTLTTLSQISSPSHSSGQAIAAGDNIVLSWQFAGAGSAVCTHDGAVVSNSLGNKCVSPLTVTARAFGSASSKHTVEVTFMDVCGRERVAEFDYTAKGLTVVTQPEVLNTDGTVKIILNTSRTTGAAASVRTPGTLAAALVSFALTLLAHL</sequence>
<reference evidence="2 3" key="1">
    <citation type="journal article" date="2013" name="BMC Genomics">
        <title>Reconstruction of the lipid metabolism for the microalga Monoraphidium neglectum from its genome sequence reveals characteristics suitable for biofuel production.</title>
        <authorList>
            <person name="Bogen C."/>
            <person name="Al-Dilaimi A."/>
            <person name="Albersmeier A."/>
            <person name="Wichmann J."/>
            <person name="Grundmann M."/>
            <person name="Rupp O."/>
            <person name="Lauersen K.J."/>
            <person name="Blifernez-Klassen O."/>
            <person name="Kalinowski J."/>
            <person name="Goesmann A."/>
            <person name="Mussgnug J.H."/>
            <person name="Kruse O."/>
        </authorList>
    </citation>
    <scope>NUCLEOTIDE SEQUENCE [LARGE SCALE GENOMIC DNA]</scope>
    <source>
        <strain evidence="2 3">SAG 48.87</strain>
    </source>
</reference>
<organism evidence="2 3">
    <name type="scientific">Monoraphidium neglectum</name>
    <dbReference type="NCBI Taxonomy" id="145388"/>
    <lineage>
        <taxon>Eukaryota</taxon>
        <taxon>Viridiplantae</taxon>
        <taxon>Chlorophyta</taxon>
        <taxon>core chlorophytes</taxon>
        <taxon>Chlorophyceae</taxon>
        <taxon>CS clade</taxon>
        <taxon>Sphaeropleales</taxon>
        <taxon>Selenastraceae</taxon>
        <taxon>Monoraphidium</taxon>
    </lineage>
</organism>
<feature type="signal peptide" evidence="1">
    <location>
        <begin position="1"/>
        <end position="22"/>
    </location>
</feature>
<evidence type="ECO:0000313" key="2">
    <source>
        <dbReference type="EMBL" id="KIY98911.1"/>
    </source>
</evidence>
<keyword evidence="3" id="KW-1185">Reference proteome</keyword>